<feature type="coiled-coil region" evidence="1">
    <location>
        <begin position="893"/>
        <end position="1014"/>
    </location>
</feature>
<feature type="compositionally biased region" description="Polar residues" evidence="2">
    <location>
        <begin position="245"/>
        <end position="259"/>
    </location>
</feature>
<feature type="compositionally biased region" description="Basic and acidic residues" evidence="2">
    <location>
        <begin position="1064"/>
        <end position="1075"/>
    </location>
</feature>
<feature type="compositionally biased region" description="Basic and acidic residues" evidence="2">
    <location>
        <begin position="380"/>
        <end position="407"/>
    </location>
</feature>
<evidence type="ECO:0000256" key="2">
    <source>
        <dbReference type="SAM" id="MobiDB-lite"/>
    </source>
</evidence>
<dbReference type="SUPFAM" id="SSF47576">
    <property type="entry name" value="Calponin-homology domain, CH-domain"/>
    <property type="match status" value="1"/>
</dbReference>
<dbReference type="PANTHER" id="PTHR31580:SF4">
    <property type="entry name" value="FILAMENT-LIKE PLANT PROTEIN 6"/>
    <property type="match status" value="1"/>
</dbReference>
<sequence length="1549" mass="178205">MTVLKVYLNWVNSILREVGKKINGIPDIQEGKVLCELIHIVVPTCGIYDELEGAQNVDPYTYIQTVVNHMKKNGIKLTFDVQDIVDGDIKCILDCLWHIILNYNIHDIEQNIFRRSVGIGKQHLLEWCQKHLDTFFDGRISLTNNLCADNWFVQLLEKFVSVRKVEDKTVYLNCLLSNIESKYGIIKDIINPTDIIDGTADEHALMIYVALLRRKIEDNKLADNNLQNYSEPKSEEYTSSRSRDSPTPYTEIASDNMSQNQTTLKETINENIVEYMNEDSDEPDIAPRPSNSSPYLREEQKAIILKRPKDYYHQWENNIDRLSQGPVSSTHVTENNSAPEDLVLNIDDFNDSFDKTRSQGEALYKPGFSDQSTKYLSDSQRSESRSPTRIVDRYQSDSKREYRHSPEPRQSPYSSTESGRQSRSSVRYHTRRDDRSPSPEAYSHYDDLQQARRDVDKSMPKDILGNSPADYTRKTDPEHQRSQSDDREYRKSDDQISERTKALRKRASASLGRESRIRRVNAEMQAYNNGITQEMIRRNLGLTGSNTYLADPVNVVTPLRHIGSAERIYRDEDSTFIKQLDIQRNPPKPYGRGSGHIPRREAWERRSGFTDYVPYDSGYDTGHSEFIGSLSHEIDGISSSIESLDRSRRIPRFSSTGRINDKLWSQEFRDINSIRNPYRSDFNIHDDDMHLSFQTRSRSLSPNRTHLRSIERPKSSLGVCEPNYNSTFRYEDVGLEQGKYPDSPLGRFDVRTDYYNPRFRSPEIEINGTEIVRRPRSISPSPQRISLGYSGPVRRVNEEIWGSDLNEIDGLDPHRQEKWKKLINLTEMSNEDVIELKQALASAIVENDILFAKITNAKKEFSDKLLKTNEVLDDCRKHLATAQAENQELRTFLNQEKRINAALEARIKELEEQLTSSVSNYNLIEIELKKTVQSLETAKRHTAEMENCISENERLKTKMSTFERDNLALRQDLEKMQGTHQQSQSTIHELRKSLEDVRKERHDLYDELSQLRFKNQYGAGVQTPVKRYSDVDTTRSTTQSTSPSHVRTFKPVVQTSSSTFQTDSRPRSPLREHTSRLSSYTSSLPTQESTSVPIKHVSRLSPISTRDTTTRFTPSTYRRSISPPRQSTSPIRSSTSPIRSSTSPIRSSPIRSTTYPIRPRSESLGRPSRLSSALDRSYNYKPTTTTSRSYTPITRSTSPFRYSSTSTSVPSTYREIYPHRKYRYTPSEKTSTSDYNYRSTSAGGFTDYPDLQHFPTRLRYSDSHTEYNRPSTQYSAAYNDIKVPKVGDIDVDIPKDLDDDDEYEYEYFKKVTTITDLEKSSTEPKESTTYQSEDPAYDRSSRRDTSYYRSPNRTIRSRSQSPYIPSRNVLDDDFNRNLDSVFDRHDTYRARSTSPARFPRRGILKNSSSEHNLDYRTRSPSPISRSYTGGSTYTTPSRYTPVSSTRKTVHITPTSISQPSSIGSTDLIRTTTYDANNGVVSQTLPANTKYKIEIDGDLSVTVNGNLNVVNRDNIRKSEPPPLTDEQRCYANQLIDKYTRPSCSLRTVNL</sequence>
<dbReference type="PROSITE" id="PS50021">
    <property type="entry name" value="CH"/>
    <property type="match status" value="1"/>
</dbReference>
<reference evidence="4 5" key="1">
    <citation type="submission" date="2024-01" db="EMBL/GenBank/DDBJ databases">
        <title>The genome of the rayed Mediterranean limpet Patella caerulea (Linnaeus, 1758).</title>
        <authorList>
            <person name="Anh-Thu Weber A."/>
            <person name="Halstead-Nussloch G."/>
        </authorList>
    </citation>
    <scope>NUCLEOTIDE SEQUENCE [LARGE SCALE GENOMIC DNA]</scope>
    <source>
        <strain evidence="4">AATW-2023a</strain>
        <tissue evidence="4">Whole specimen</tissue>
    </source>
</reference>
<feature type="compositionally biased region" description="Low complexity" evidence="2">
    <location>
        <begin position="1182"/>
        <end position="1211"/>
    </location>
</feature>
<feature type="region of interest" description="Disordered" evidence="2">
    <location>
        <begin position="277"/>
        <end position="297"/>
    </location>
</feature>
<feature type="domain" description="Calponin-homology (CH)" evidence="3">
    <location>
        <begin position="1"/>
        <end position="104"/>
    </location>
</feature>
<feature type="compositionally biased region" description="Basic and acidic residues" evidence="2">
    <location>
        <begin position="1316"/>
        <end position="1326"/>
    </location>
</feature>
<name>A0AAN8J6E7_PATCE</name>
<comment type="caution">
    <text evidence="4">The sequence shown here is derived from an EMBL/GenBank/DDBJ whole genome shotgun (WGS) entry which is preliminary data.</text>
</comment>
<evidence type="ECO:0000259" key="3">
    <source>
        <dbReference type="PROSITE" id="PS50021"/>
    </source>
</evidence>
<evidence type="ECO:0000256" key="1">
    <source>
        <dbReference type="SAM" id="Coils"/>
    </source>
</evidence>
<feature type="region of interest" description="Disordered" evidence="2">
    <location>
        <begin position="1316"/>
        <end position="1370"/>
    </location>
</feature>
<dbReference type="Pfam" id="PF00307">
    <property type="entry name" value="CH"/>
    <property type="match status" value="1"/>
</dbReference>
<evidence type="ECO:0000313" key="4">
    <source>
        <dbReference type="EMBL" id="KAK6170031.1"/>
    </source>
</evidence>
<keyword evidence="5" id="KW-1185">Reference proteome</keyword>
<feature type="compositionally biased region" description="Low complexity" evidence="2">
    <location>
        <begin position="414"/>
        <end position="425"/>
    </location>
</feature>
<feature type="region of interest" description="Disordered" evidence="2">
    <location>
        <begin position="1411"/>
        <end position="1446"/>
    </location>
</feature>
<dbReference type="InterPro" id="IPR036872">
    <property type="entry name" value="CH_dom_sf"/>
</dbReference>
<feature type="compositionally biased region" description="Polar residues" evidence="2">
    <location>
        <begin position="369"/>
        <end position="379"/>
    </location>
</feature>
<dbReference type="SMART" id="SM00033">
    <property type="entry name" value="CH"/>
    <property type="match status" value="1"/>
</dbReference>
<organism evidence="4 5">
    <name type="scientific">Patella caerulea</name>
    <name type="common">Rayed Mediterranean limpet</name>
    <dbReference type="NCBI Taxonomy" id="87958"/>
    <lineage>
        <taxon>Eukaryota</taxon>
        <taxon>Metazoa</taxon>
        <taxon>Spiralia</taxon>
        <taxon>Lophotrochozoa</taxon>
        <taxon>Mollusca</taxon>
        <taxon>Gastropoda</taxon>
        <taxon>Patellogastropoda</taxon>
        <taxon>Patelloidea</taxon>
        <taxon>Patellidae</taxon>
        <taxon>Patella</taxon>
    </lineage>
</organism>
<feature type="region of interest" description="Disordered" evidence="2">
    <location>
        <begin position="1024"/>
        <end position="1211"/>
    </location>
</feature>
<protein>
    <recommendedName>
        <fullName evidence="3">Calponin-homology (CH) domain-containing protein</fullName>
    </recommendedName>
</protein>
<feature type="compositionally biased region" description="Polar residues" evidence="2">
    <location>
        <begin position="1076"/>
        <end position="1092"/>
    </location>
</feature>
<feature type="compositionally biased region" description="Basic and acidic residues" evidence="2">
    <location>
        <begin position="431"/>
        <end position="460"/>
    </location>
</feature>
<feature type="compositionally biased region" description="Low complexity" evidence="2">
    <location>
        <begin position="1424"/>
        <end position="1446"/>
    </location>
</feature>
<gene>
    <name evidence="4" type="ORF">SNE40_018520</name>
</gene>
<feature type="region of interest" description="Disordered" evidence="2">
    <location>
        <begin position="363"/>
        <end position="499"/>
    </location>
</feature>
<feature type="compositionally biased region" description="Basic and acidic residues" evidence="2">
    <location>
        <begin position="232"/>
        <end position="244"/>
    </location>
</feature>
<dbReference type="EMBL" id="JAZGQO010000014">
    <property type="protein sequence ID" value="KAK6170031.1"/>
    <property type="molecule type" value="Genomic_DNA"/>
</dbReference>
<feature type="compositionally biased region" description="Polar residues" evidence="2">
    <location>
        <begin position="1351"/>
        <end position="1363"/>
    </location>
</feature>
<feature type="compositionally biased region" description="Basic and acidic residues" evidence="2">
    <location>
        <begin position="471"/>
        <end position="499"/>
    </location>
</feature>
<keyword evidence="1" id="KW-0175">Coiled coil</keyword>
<dbReference type="InterPro" id="IPR001715">
    <property type="entry name" value="CH_dom"/>
</dbReference>
<evidence type="ECO:0000313" key="5">
    <source>
        <dbReference type="Proteomes" id="UP001347796"/>
    </source>
</evidence>
<accession>A0AAN8J6E7</accession>
<feature type="compositionally biased region" description="Polar residues" evidence="2">
    <location>
        <begin position="1053"/>
        <end position="1063"/>
    </location>
</feature>
<feature type="compositionally biased region" description="Low complexity" evidence="2">
    <location>
        <begin position="1034"/>
        <end position="1044"/>
    </location>
</feature>
<proteinExistence type="predicted"/>
<dbReference type="Gene3D" id="1.10.418.10">
    <property type="entry name" value="Calponin-like domain"/>
    <property type="match status" value="1"/>
</dbReference>
<dbReference type="PANTHER" id="PTHR31580">
    <property type="entry name" value="FILAMENT-LIKE PLANT PROTEIN 4"/>
    <property type="match status" value="1"/>
</dbReference>
<feature type="region of interest" description="Disordered" evidence="2">
    <location>
        <begin position="226"/>
        <end position="259"/>
    </location>
</feature>
<dbReference type="Proteomes" id="UP001347796">
    <property type="component" value="Unassembled WGS sequence"/>
</dbReference>
<feature type="compositionally biased region" description="Basic and acidic residues" evidence="2">
    <location>
        <begin position="1336"/>
        <end position="1346"/>
    </location>
</feature>
<feature type="compositionally biased region" description="Low complexity" evidence="2">
    <location>
        <begin position="1104"/>
        <end position="1154"/>
    </location>
</feature>